<dbReference type="RefSeq" id="WP_179910840.1">
    <property type="nucleotide sequence ID" value="NZ_CP058910.1"/>
</dbReference>
<organism evidence="2 3">
    <name type="scientific">Halosimplex rubrum</name>
    <dbReference type="NCBI Taxonomy" id="869889"/>
    <lineage>
        <taxon>Archaea</taxon>
        <taxon>Methanobacteriati</taxon>
        <taxon>Methanobacteriota</taxon>
        <taxon>Stenosarchaea group</taxon>
        <taxon>Halobacteria</taxon>
        <taxon>Halobacteriales</taxon>
        <taxon>Haloarculaceae</taxon>
        <taxon>Halosimplex</taxon>
    </lineage>
</organism>
<dbReference type="EMBL" id="CP058910">
    <property type="protein sequence ID" value="QLH76906.1"/>
    <property type="molecule type" value="Genomic_DNA"/>
</dbReference>
<proteinExistence type="predicted"/>
<evidence type="ECO:0000313" key="2">
    <source>
        <dbReference type="EMBL" id="QLH76906.1"/>
    </source>
</evidence>
<dbReference type="Pfam" id="PF24033">
    <property type="entry name" value="DUF7342"/>
    <property type="match status" value="1"/>
</dbReference>
<protein>
    <recommendedName>
        <fullName evidence="4">Sugar-specific transcriptional regulator TrmB</fullName>
    </recommendedName>
</protein>
<dbReference type="KEGG" id="hrr:HZS55_06160"/>
<gene>
    <name evidence="2" type="ORF">HZS55_06160</name>
</gene>
<reference evidence="2 3" key="1">
    <citation type="submission" date="2020-07" db="EMBL/GenBank/DDBJ databases">
        <title>Halosimplex pelagicum sp. nov. and Halosimplex rubrum sp. nov., isolated from salted brown alga Laminaria, and emended description of the genus Halosimplex.</title>
        <authorList>
            <person name="Cui H."/>
        </authorList>
    </citation>
    <scope>NUCLEOTIDE SEQUENCE [LARGE SCALE GENOMIC DNA]</scope>
    <source>
        <strain evidence="2 3">R27</strain>
    </source>
</reference>
<dbReference type="AlphaFoldDB" id="A0A7D5NZ42"/>
<dbReference type="GeneID" id="56077429"/>
<evidence type="ECO:0000256" key="1">
    <source>
        <dbReference type="SAM" id="MobiDB-lite"/>
    </source>
</evidence>
<evidence type="ECO:0008006" key="4">
    <source>
        <dbReference type="Google" id="ProtNLM"/>
    </source>
</evidence>
<dbReference type="InterPro" id="IPR055766">
    <property type="entry name" value="DUF7342"/>
</dbReference>
<feature type="region of interest" description="Disordered" evidence="1">
    <location>
        <begin position="1"/>
        <end position="29"/>
    </location>
</feature>
<keyword evidence="3" id="KW-1185">Reference proteome</keyword>
<evidence type="ECO:0000313" key="3">
    <source>
        <dbReference type="Proteomes" id="UP000509667"/>
    </source>
</evidence>
<dbReference type="Proteomes" id="UP000509667">
    <property type="component" value="Chromosome"/>
</dbReference>
<name>A0A7D5NZ42_9EURY</name>
<sequence length="191" mass="21729">MEEPRPELKADPDERRNSPDFDELVPPEELVAGDRTRDDFFDAVLGLDSPATANEVADRAGHGVDAAREYLGWFERLGVVAQVTDSPATYERNQEYLNWRRVQRLRDQYTEDELIDLLEKTAKRDEAFAEEFGAESPDAVTITAHAAHTDRSIEEVWRDVSAWRTVRRRISLLERALQTDSNGTAGQRTIA</sequence>
<accession>A0A7D5NZ42</accession>
<feature type="compositionally biased region" description="Basic and acidic residues" evidence="1">
    <location>
        <begin position="1"/>
        <end position="19"/>
    </location>
</feature>
<dbReference type="OrthoDB" id="240032at2157"/>